<sequence length="154" mass="16668">MTWLGFIHLAFATVALVLGVMLFRQAKGGKVHRSTGYLYSLALLILNVSALGIYSDSQTAGPFHVLAFVSLATLFCALTTVFVRRPRSSWLRLHAYFMCWSYVGLVSAGCGQIIAMLQMEPMTIGLVSASIVALGGVIIHFQLPNALNAISFAK</sequence>
<name>A0A8J2U404_9GAMM</name>
<comment type="caution">
    <text evidence="2">The sequence shown here is derived from an EMBL/GenBank/DDBJ whole genome shotgun (WGS) entry which is preliminary data.</text>
</comment>
<dbReference type="Proteomes" id="UP000619743">
    <property type="component" value="Unassembled WGS sequence"/>
</dbReference>
<keyword evidence="1" id="KW-0472">Membrane</keyword>
<dbReference type="OrthoDB" id="6385003at2"/>
<evidence type="ECO:0000313" key="3">
    <source>
        <dbReference type="Proteomes" id="UP000619743"/>
    </source>
</evidence>
<accession>A0A8J2U404</accession>
<feature type="transmembrane region" description="Helical" evidence="1">
    <location>
        <begin position="123"/>
        <end position="143"/>
    </location>
</feature>
<dbReference type="AlphaFoldDB" id="A0A8J2U404"/>
<dbReference type="InterPro" id="IPR018750">
    <property type="entry name" value="DUF2306_membrane"/>
</dbReference>
<keyword evidence="1" id="KW-1133">Transmembrane helix</keyword>
<keyword evidence="1" id="KW-0812">Transmembrane</keyword>
<protein>
    <recommendedName>
        <fullName evidence="4">DUF2306 domain-containing protein</fullName>
    </recommendedName>
</protein>
<gene>
    <name evidence="2" type="ORF">GCM10011369_12750</name>
</gene>
<reference evidence="3" key="1">
    <citation type="journal article" date="2019" name="Int. J. Syst. Evol. Microbiol.">
        <title>The Global Catalogue of Microorganisms (GCM) 10K type strain sequencing project: providing services to taxonomists for standard genome sequencing and annotation.</title>
        <authorList>
            <consortium name="The Broad Institute Genomics Platform"/>
            <consortium name="The Broad Institute Genome Sequencing Center for Infectious Disease"/>
            <person name="Wu L."/>
            <person name="Ma J."/>
        </authorList>
    </citation>
    <scope>NUCLEOTIDE SEQUENCE [LARGE SCALE GENOMIC DNA]</scope>
    <source>
        <strain evidence="3">CGMCC 1.10130</strain>
    </source>
</reference>
<evidence type="ECO:0000313" key="2">
    <source>
        <dbReference type="EMBL" id="GGA72429.1"/>
    </source>
</evidence>
<dbReference type="EMBL" id="BMDX01000004">
    <property type="protein sequence ID" value="GGA72429.1"/>
    <property type="molecule type" value="Genomic_DNA"/>
</dbReference>
<dbReference type="RefSeq" id="WP_087505104.1">
    <property type="nucleotide sequence ID" value="NZ_BMDX01000004.1"/>
</dbReference>
<keyword evidence="3" id="KW-1185">Reference proteome</keyword>
<dbReference type="Pfam" id="PF10067">
    <property type="entry name" value="DUF2306"/>
    <property type="match status" value="1"/>
</dbReference>
<evidence type="ECO:0008006" key="4">
    <source>
        <dbReference type="Google" id="ProtNLM"/>
    </source>
</evidence>
<feature type="transmembrane region" description="Helical" evidence="1">
    <location>
        <begin position="6"/>
        <end position="24"/>
    </location>
</feature>
<feature type="transmembrane region" description="Helical" evidence="1">
    <location>
        <begin position="36"/>
        <end position="55"/>
    </location>
</feature>
<organism evidence="2 3">
    <name type="scientific">Neiella marina</name>
    <dbReference type="NCBI Taxonomy" id="508461"/>
    <lineage>
        <taxon>Bacteria</taxon>
        <taxon>Pseudomonadati</taxon>
        <taxon>Pseudomonadota</taxon>
        <taxon>Gammaproteobacteria</taxon>
        <taxon>Alteromonadales</taxon>
        <taxon>Echinimonadaceae</taxon>
        <taxon>Neiella</taxon>
    </lineage>
</organism>
<feature type="transmembrane region" description="Helical" evidence="1">
    <location>
        <begin position="61"/>
        <end position="83"/>
    </location>
</feature>
<evidence type="ECO:0000256" key="1">
    <source>
        <dbReference type="SAM" id="Phobius"/>
    </source>
</evidence>
<proteinExistence type="predicted"/>
<feature type="transmembrane region" description="Helical" evidence="1">
    <location>
        <begin position="95"/>
        <end position="117"/>
    </location>
</feature>